<dbReference type="InterPro" id="IPR002138">
    <property type="entry name" value="Pept_C14_p10"/>
</dbReference>
<sequence>MNIECRKIRDEFLAKGLVIQGHMPASETQQVSDFLFWLINDKTEVYHTSSSDLAAIAYCLCSISFEVLSIENFGPPLGRETSCCLTYDNAPLYTGSAGSLVATARHLRVPRELATTISLSQPEEAFSSFPITPATANQCRYAWQMGAKAGEVIKLGPGESGDLDYMPNDLIMTFRNEGTPVSKQRRNNSGTWRITSLVAVFNTEEVNHELSEVLRKVPPDLLTRIAEVIKTNSAVTRPGFQNDALSEPMFLEAFTTTQVFFMGYYYQVFSRVINTSTLEVNTVSGCWGYRSSGLLHRIYKSFTNNLDSSGDMDLFSMTRTDVLSYLATLYACMDVQLPRGESGALGHIESCAGVVGKRIILINSLLNNCESLDDLFRFVILDCDAGGLPRTQEGLLLTGIPPKFPTWDLDGTDPPQDGRKRRSARLDQGLHSSHRSQLGWAT</sequence>
<evidence type="ECO:0000259" key="2">
    <source>
        <dbReference type="PROSITE" id="PS50207"/>
    </source>
</evidence>
<name>A0ABR1UGP4_9PEZI</name>
<keyword evidence="4" id="KW-1185">Reference proteome</keyword>
<evidence type="ECO:0000256" key="1">
    <source>
        <dbReference type="SAM" id="MobiDB-lite"/>
    </source>
</evidence>
<gene>
    <name evidence="3" type="ORF">PG996_010971</name>
</gene>
<evidence type="ECO:0000313" key="3">
    <source>
        <dbReference type="EMBL" id="KAK8057034.1"/>
    </source>
</evidence>
<feature type="domain" description="Caspase family p10" evidence="2">
    <location>
        <begin position="185"/>
        <end position="217"/>
    </location>
</feature>
<dbReference type="EMBL" id="JAQQWM010000007">
    <property type="protein sequence ID" value="KAK8057034.1"/>
    <property type="molecule type" value="Genomic_DNA"/>
</dbReference>
<protein>
    <recommendedName>
        <fullName evidence="2">Caspase family p10 domain-containing protein</fullName>
    </recommendedName>
</protein>
<proteinExistence type="predicted"/>
<reference evidence="3 4" key="1">
    <citation type="submission" date="2023-01" db="EMBL/GenBank/DDBJ databases">
        <title>Analysis of 21 Apiospora genomes using comparative genomics revels a genus with tremendous synthesis potential of carbohydrate active enzymes and secondary metabolites.</title>
        <authorList>
            <person name="Sorensen T."/>
        </authorList>
    </citation>
    <scope>NUCLEOTIDE SEQUENCE [LARGE SCALE GENOMIC DNA]</scope>
    <source>
        <strain evidence="3 4">CBS 83171</strain>
    </source>
</reference>
<dbReference type="Proteomes" id="UP001446871">
    <property type="component" value="Unassembled WGS sequence"/>
</dbReference>
<organism evidence="3 4">
    <name type="scientific">Apiospora saccharicola</name>
    <dbReference type="NCBI Taxonomy" id="335842"/>
    <lineage>
        <taxon>Eukaryota</taxon>
        <taxon>Fungi</taxon>
        <taxon>Dikarya</taxon>
        <taxon>Ascomycota</taxon>
        <taxon>Pezizomycotina</taxon>
        <taxon>Sordariomycetes</taxon>
        <taxon>Xylariomycetidae</taxon>
        <taxon>Amphisphaeriales</taxon>
        <taxon>Apiosporaceae</taxon>
        <taxon>Apiospora</taxon>
    </lineage>
</organism>
<dbReference type="PROSITE" id="PS50207">
    <property type="entry name" value="CASPASE_P10"/>
    <property type="match status" value="1"/>
</dbReference>
<evidence type="ECO:0000313" key="4">
    <source>
        <dbReference type="Proteomes" id="UP001446871"/>
    </source>
</evidence>
<accession>A0ABR1UGP4</accession>
<feature type="region of interest" description="Disordered" evidence="1">
    <location>
        <begin position="406"/>
        <end position="442"/>
    </location>
</feature>
<comment type="caution">
    <text evidence="3">The sequence shown here is derived from an EMBL/GenBank/DDBJ whole genome shotgun (WGS) entry which is preliminary data.</text>
</comment>